<keyword evidence="3" id="KW-1185">Reference proteome</keyword>
<name>A0A9P6HG47_9AGAM</name>
<feature type="signal peptide" evidence="1">
    <location>
        <begin position="1"/>
        <end position="29"/>
    </location>
</feature>
<dbReference type="EMBL" id="WIUZ02000007">
    <property type="protein sequence ID" value="KAF9785213.1"/>
    <property type="molecule type" value="Genomic_DNA"/>
</dbReference>
<feature type="chain" id="PRO_5040133495" evidence="1">
    <location>
        <begin position="30"/>
        <end position="73"/>
    </location>
</feature>
<dbReference type="AlphaFoldDB" id="A0A9P6HG47"/>
<evidence type="ECO:0000313" key="3">
    <source>
        <dbReference type="Proteomes" id="UP000736335"/>
    </source>
</evidence>
<evidence type="ECO:0000313" key="2">
    <source>
        <dbReference type="EMBL" id="KAF9785213.1"/>
    </source>
</evidence>
<gene>
    <name evidence="2" type="ORF">BJ322DRAFT_1061937</name>
</gene>
<reference evidence="2" key="2">
    <citation type="submission" date="2020-11" db="EMBL/GenBank/DDBJ databases">
        <authorList>
            <consortium name="DOE Joint Genome Institute"/>
            <person name="Kuo A."/>
            <person name="Miyauchi S."/>
            <person name="Kiss E."/>
            <person name="Drula E."/>
            <person name="Kohler A."/>
            <person name="Sanchez-Garcia M."/>
            <person name="Andreopoulos B."/>
            <person name="Barry K.W."/>
            <person name="Bonito G."/>
            <person name="Buee M."/>
            <person name="Carver A."/>
            <person name="Chen C."/>
            <person name="Cichocki N."/>
            <person name="Clum A."/>
            <person name="Culley D."/>
            <person name="Crous P.W."/>
            <person name="Fauchery L."/>
            <person name="Girlanda M."/>
            <person name="Hayes R."/>
            <person name="Keri Z."/>
            <person name="Labutti K."/>
            <person name="Lipzen A."/>
            <person name="Lombard V."/>
            <person name="Magnuson J."/>
            <person name="Maillard F."/>
            <person name="Morin E."/>
            <person name="Murat C."/>
            <person name="Nolan M."/>
            <person name="Ohm R."/>
            <person name="Pangilinan J."/>
            <person name="Pereira M."/>
            <person name="Perotto S."/>
            <person name="Peter M."/>
            <person name="Riley R."/>
            <person name="Sitrit Y."/>
            <person name="Stielow B."/>
            <person name="Szollosi G."/>
            <person name="Zifcakova L."/>
            <person name="Stursova M."/>
            <person name="Spatafora J.W."/>
            <person name="Tedersoo L."/>
            <person name="Vaario L.-M."/>
            <person name="Yamada A."/>
            <person name="Yan M."/>
            <person name="Wang P."/>
            <person name="Xu J."/>
            <person name="Bruns T."/>
            <person name="Baldrian P."/>
            <person name="Vilgalys R."/>
            <person name="Henrissat B."/>
            <person name="Grigoriev I.V."/>
            <person name="Hibbett D."/>
            <person name="Nagy L.G."/>
            <person name="Martin F.M."/>
        </authorList>
    </citation>
    <scope>NUCLEOTIDE SEQUENCE</scope>
    <source>
        <strain evidence="2">UH-Tt-Lm1</strain>
    </source>
</reference>
<protein>
    <submittedName>
        <fullName evidence="2">Uncharacterized protein</fullName>
    </submittedName>
</protein>
<dbReference type="Proteomes" id="UP000736335">
    <property type="component" value="Unassembled WGS sequence"/>
</dbReference>
<keyword evidence="1" id="KW-0732">Signal</keyword>
<organism evidence="2 3">
    <name type="scientific">Thelephora terrestris</name>
    <dbReference type="NCBI Taxonomy" id="56493"/>
    <lineage>
        <taxon>Eukaryota</taxon>
        <taxon>Fungi</taxon>
        <taxon>Dikarya</taxon>
        <taxon>Basidiomycota</taxon>
        <taxon>Agaricomycotina</taxon>
        <taxon>Agaricomycetes</taxon>
        <taxon>Thelephorales</taxon>
        <taxon>Thelephoraceae</taxon>
        <taxon>Thelephora</taxon>
    </lineage>
</organism>
<evidence type="ECO:0000256" key="1">
    <source>
        <dbReference type="SAM" id="SignalP"/>
    </source>
</evidence>
<comment type="caution">
    <text evidence="2">The sequence shown here is derived from an EMBL/GenBank/DDBJ whole genome shotgun (WGS) entry which is preliminary data.</text>
</comment>
<sequence>MAKAIAFARAARTLIPLTLGLLIVRPCSTGSTTGGVAVGGVLLVGLVDDEGFFRKGSIVDARTAKGGSTLLLV</sequence>
<accession>A0A9P6HG47</accession>
<reference evidence="2" key="1">
    <citation type="journal article" date="2020" name="Nat. Commun.">
        <title>Large-scale genome sequencing of mycorrhizal fungi provides insights into the early evolution of symbiotic traits.</title>
        <authorList>
            <person name="Miyauchi S."/>
            <person name="Kiss E."/>
            <person name="Kuo A."/>
            <person name="Drula E."/>
            <person name="Kohler A."/>
            <person name="Sanchez-Garcia M."/>
            <person name="Morin E."/>
            <person name="Andreopoulos B."/>
            <person name="Barry K.W."/>
            <person name="Bonito G."/>
            <person name="Buee M."/>
            <person name="Carver A."/>
            <person name="Chen C."/>
            <person name="Cichocki N."/>
            <person name="Clum A."/>
            <person name="Culley D."/>
            <person name="Crous P.W."/>
            <person name="Fauchery L."/>
            <person name="Girlanda M."/>
            <person name="Hayes R.D."/>
            <person name="Keri Z."/>
            <person name="LaButti K."/>
            <person name="Lipzen A."/>
            <person name="Lombard V."/>
            <person name="Magnuson J."/>
            <person name="Maillard F."/>
            <person name="Murat C."/>
            <person name="Nolan M."/>
            <person name="Ohm R.A."/>
            <person name="Pangilinan J."/>
            <person name="Pereira M.F."/>
            <person name="Perotto S."/>
            <person name="Peter M."/>
            <person name="Pfister S."/>
            <person name="Riley R."/>
            <person name="Sitrit Y."/>
            <person name="Stielow J.B."/>
            <person name="Szollosi G."/>
            <person name="Zifcakova L."/>
            <person name="Stursova M."/>
            <person name="Spatafora J.W."/>
            <person name="Tedersoo L."/>
            <person name="Vaario L.M."/>
            <person name="Yamada A."/>
            <person name="Yan M."/>
            <person name="Wang P."/>
            <person name="Xu J."/>
            <person name="Bruns T."/>
            <person name="Baldrian P."/>
            <person name="Vilgalys R."/>
            <person name="Dunand C."/>
            <person name="Henrissat B."/>
            <person name="Grigoriev I.V."/>
            <person name="Hibbett D."/>
            <person name="Nagy L.G."/>
            <person name="Martin F.M."/>
        </authorList>
    </citation>
    <scope>NUCLEOTIDE SEQUENCE</scope>
    <source>
        <strain evidence="2">UH-Tt-Lm1</strain>
    </source>
</reference>
<proteinExistence type="predicted"/>